<dbReference type="PROSITE" id="PS50811">
    <property type="entry name" value="WRKY"/>
    <property type="match status" value="1"/>
</dbReference>
<dbReference type="SMART" id="SM00774">
    <property type="entry name" value="WRKY"/>
    <property type="match status" value="1"/>
</dbReference>
<evidence type="ECO:0000256" key="3">
    <source>
        <dbReference type="ARBA" id="ARBA00023125"/>
    </source>
</evidence>
<dbReference type="PANTHER" id="PTHR31429:SF24">
    <property type="entry name" value="WRKY TRANSCRIPTION FACTOR 72-RELATED"/>
    <property type="match status" value="1"/>
</dbReference>
<keyword evidence="6" id="KW-0175">Coiled coil</keyword>
<sequence>MAVDSRAIVYNHRMNRVLDNEIWLTPLTKIQRSYTIEIVMEAMPKISCSSDLEIEKKRVTSICCEYDFGTKEVRKEEKFKCAKAEMGEVKEENERLKMMLEQVEKDYHTLQLRFFDILNKGVTNSSTSHDETEEPELVSLCLGRSPKEPKKEARNGNSNKPREKEDVEANLTLGLLDCKHELSMDAVSDNLSPFNSSDEPKEAEAEGALPTNKSPKVINDDISDQIPAKRARVSVRARCDTPTMNDGCQWRKYGQKTAKGNPCPRAYYRCTVAPACPVRKQVQRCADDLSILITTYEGTHNHPLPVSATAMASTTSAAASMLLSGSSTSHPHSFASFGNVPTTQLNGMSFSHHFDEPRAKQVFLPPNHASSHLFPTITLDLTSSASSTSSTQLHHLPSMLNPRFSPTSLSFCSSEPNFIPSNIWGKGFPNNGTNTTPVEKFPSRSVIQGNHNFQEHFYQQCIANQTPSKEALAETIAKAISTDPSLHSVISATVSSIMGQGSNSGNQEGSGLKLKPGEHLHLASPHPLNQNVKGCITDYFKRLSSTSSERGNFIILKPTLPFSLSKTSTNQIDHYVPEMNTPH</sequence>
<keyword evidence="2" id="KW-0805">Transcription regulation</keyword>
<dbReference type="InterPro" id="IPR036576">
    <property type="entry name" value="WRKY_dom_sf"/>
</dbReference>
<evidence type="ECO:0000256" key="5">
    <source>
        <dbReference type="ARBA" id="ARBA00023242"/>
    </source>
</evidence>
<comment type="caution">
    <text evidence="9">The sequence shown here is derived from an EMBL/GenBank/DDBJ whole genome shotgun (WGS) entry which is preliminary data.</text>
</comment>
<feature type="coiled-coil region" evidence="6">
    <location>
        <begin position="79"/>
        <end position="113"/>
    </location>
</feature>
<evidence type="ECO:0000256" key="2">
    <source>
        <dbReference type="ARBA" id="ARBA00023015"/>
    </source>
</evidence>
<dbReference type="AlphaFoldDB" id="A0AAN9LU55"/>
<feature type="domain" description="WRKY" evidence="8">
    <location>
        <begin position="239"/>
        <end position="305"/>
    </location>
</feature>
<dbReference type="FunFam" id="2.20.25.80:FF:000002">
    <property type="entry name" value="probable WRKY transcription factor 31"/>
    <property type="match status" value="1"/>
</dbReference>
<accession>A0AAN9LU55</accession>
<dbReference type="Pfam" id="PF03106">
    <property type="entry name" value="WRKY"/>
    <property type="match status" value="1"/>
</dbReference>
<dbReference type="InterPro" id="IPR044810">
    <property type="entry name" value="WRKY_plant"/>
</dbReference>
<dbReference type="PANTHER" id="PTHR31429">
    <property type="entry name" value="WRKY TRANSCRIPTION FACTOR 36-RELATED"/>
    <property type="match status" value="1"/>
</dbReference>
<feature type="compositionally biased region" description="Basic and acidic residues" evidence="7">
    <location>
        <begin position="145"/>
        <end position="166"/>
    </location>
</feature>
<keyword evidence="10" id="KW-1185">Reference proteome</keyword>
<protein>
    <recommendedName>
        <fullName evidence="8">WRKY domain-containing protein</fullName>
    </recommendedName>
</protein>
<dbReference type="EMBL" id="JAYMYQ010000004">
    <property type="protein sequence ID" value="KAK7340509.1"/>
    <property type="molecule type" value="Genomic_DNA"/>
</dbReference>
<evidence type="ECO:0000256" key="7">
    <source>
        <dbReference type="SAM" id="MobiDB-lite"/>
    </source>
</evidence>
<evidence type="ECO:0000256" key="4">
    <source>
        <dbReference type="ARBA" id="ARBA00023163"/>
    </source>
</evidence>
<feature type="region of interest" description="Disordered" evidence="7">
    <location>
        <begin position="189"/>
        <end position="219"/>
    </location>
</feature>
<dbReference type="Proteomes" id="UP001367508">
    <property type="component" value="Unassembled WGS sequence"/>
</dbReference>
<dbReference type="InterPro" id="IPR003657">
    <property type="entry name" value="WRKY_dom"/>
</dbReference>
<dbReference type="GO" id="GO:0043565">
    <property type="term" value="F:sequence-specific DNA binding"/>
    <property type="evidence" value="ECO:0007669"/>
    <property type="project" value="InterPro"/>
</dbReference>
<dbReference type="GO" id="GO:0003700">
    <property type="term" value="F:DNA-binding transcription factor activity"/>
    <property type="evidence" value="ECO:0007669"/>
    <property type="project" value="InterPro"/>
</dbReference>
<evidence type="ECO:0000256" key="6">
    <source>
        <dbReference type="SAM" id="Coils"/>
    </source>
</evidence>
<dbReference type="SUPFAM" id="SSF118290">
    <property type="entry name" value="WRKY DNA-binding domain"/>
    <property type="match status" value="1"/>
</dbReference>
<keyword evidence="4" id="KW-0804">Transcription</keyword>
<keyword evidence="5" id="KW-0539">Nucleus</keyword>
<evidence type="ECO:0000313" key="10">
    <source>
        <dbReference type="Proteomes" id="UP001367508"/>
    </source>
</evidence>
<evidence type="ECO:0000259" key="8">
    <source>
        <dbReference type="PROSITE" id="PS50811"/>
    </source>
</evidence>
<organism evidence="9 10">
    <name type="scientific">Canavalia gladiata</name>
    <name type="common">Sword bean</name>
    <name type="synonym">Dolichos gladiatus</name>
    <dbReference type="NCBI Taxonomy" id="3824"/>
    <lineage>
        <taxon>Eukaryota</taxon>
        <taxon>Viridiplantae</taxon>
        <taxon>Streptophyta</taxon>
        <taxon>Embryophyta</taxon>
        <taxon>Tracheophyta</taxon>
        <taxon>Spermatophyta</taxon>
        <taxon>Magnoliopsida</taxon>
        <taxon>eudicotyledons</taxon>
        <taxon>Gunneridae</taxon>
        <taxon>Pentapetalae</taxon>
        <taxon>rosids</taxon>
        <taxon>fabids</taxon>
        <taxon>Fabales</taxon>
        <taxon>Fabaceae</taxon>
        <taxon>Papilionoideae</taxon>
        <taxon>50 kb inversion clade</taxon>
        <taxon>NPAAA clade</taxon>
        <taxon>indigoferoid/millettioid clade</taxon>
        <taxon>Phaseoleae</taxon>
        <taxon>Canavalia</taxon>
    </lineage>
</organism>
<reference evidence="9 10" key="1">
    <citation type="submission" date="2024-01" db="EMBL/GenBank/DDBJ databases">
        <title>The genomes of 5 underutilized Papilionoideae crops provide insights into root nodulation and disease resistanc.</title>
        <authorList>
            <person name="Jiang F."/>
        </authorList>
    </citation>
    <scope>NUCLEOTIDE SEQUENCE [LARGE SCALE GENOMIC DNA]</scope>
    <source>
        <strain evidence="9">LVBAO_FW01</strain>
        <tissue evidence="9">Leaves</tissue>
    </source>
</reference>
<dbReference type="Gene3D" id="2.20.25.80">
    <property type="entry name" value="WRKY domain"/>
    <property type="match status" value="1"/>
</dbReference>
<comment type="subcellular location">
    <subcellularLocation>
        <location evidence="1">Nucleus</location>
    </subcellularLocation>
</comment>
<keyword evidence="3" id="KW-0238">DNA-binding</keyword>
<evidence type="ECO:0000313" key="9">
    <source>
        <dbReference type="EMBL" id="KAK7340509.1"/>
    </source>
</evidence>
<proteinExistence type="predicted"/>
<gene>
    <name evidence="9" type="ORF">VNO77_21215</name>
</gene>
<evidence type="ECO:0000256" key="1">
    <source>
        <dbReference type="ARBA" id="ARBA00004123"/>
    </source>
</evidence>
<name>A0AAN9LU55_CANGL</name>
<feature type="region of interest" description="Disordered" evidence="7">
    <location>
        <begin position="124"/>
        <end position="166"/>
    </location>
</feature>
<dbReference type="GO" id="GO:0005634">
    <property type="term" value="C:nucleus"/>
    <property type="evidence" value="ECO:0007669"/>
    <property type="project" value="UniProtKB-SubCell"/>
</dbReference>